<dbReference type="SUPFAM" id="SSF82784">
    <property type="entry name" value="OsmC-like"/>
    <property type="match status" value="1"/>
</dbReference>
<comment type="caution">
    <text evidence="1">The sequence shown here is derived from an EMBL/GenBank/DDBJ whole genome shotgun (WGS) entry which is preliminary data.</text>
</comment>
<reference evidence="1" key="1">
    <citation type="submission" date="2023-03" db="EMBL/GenBank/DDBJ databases">
        <authorList>
            <person name="Steffen K."/>
            <person name="Cardenas P."/>
        </authorList>
    </citation>
    <scope>NUCLEOTIDE SEQUENCE</scope>
</reference>
<dbReference type="PANTHER" id="PTHR35368">
    <property type="entry name" value="HYDROPEROXIDE REDUCTASE"/>
    <property type="match status" value="1"/>
</dbReference>
<dbReference type="AlphaFoldDB" id="A0AA35R886"/>
<accession>A0AA35R886</accession>
<name>A0AA35R886_GEOBA</name>
<dbReference type="InterPro" id="IPR003718">
    <property type="entry name" value="OsmC/Ohr_fam"/>
</dbReference>
<dbReference type="InterPro" id="IPR036102">
    <property type="entry name" value="OsmC/Ohrsf"/>
</dbReference>
<proteinExistence type="predicted"/>
<dbReference type="PANTHER" id="PTHR35368:SF1">
    <property type="entry name" value="HYDROPEROXIDE REDUCTASE"/>
    <property type="match status" value="1"/>
</dbReference>
<dbReference type="InterPro" id="IPR052924">
    <property type="entry name" value="OsmC/Ohr_hydroprdx_reductase"/>
</dbReference>
<dbReference type="Pfam" id="PF02566">
    <property type="entry name" value="OsmC"/>
    <property type="match status" value="1"/>
</dbReference>
<gene>
    <name evidence="1" type="ORF">GBAR_LOCUS4831</name>
</gene>
<dbReference type="Gene3D" id="3.30.300.20">
    <property type="match status" value="1"/>
</dbReference>
<evidence type="ECO:0008006" key="3">
    <source>
        <dbReference type="Google" id="ProtNLM"/>
    </source>
</evidence>
<dbReference type="InterPro" id="IPR015946">
    <property type="entry name" value="KH_dom-like_a/b"/>
</dbReference>
<dbReference type="Proteomes" id="UP001174909">
    <property type="component" value="Unassembled WGS sequence"/>
</dbReference>
<organism evidence="1 2">
    <name type="scientific">Geodia barretti</name>
    <name type="common">Barrett's horny sponge</name>
    <dbReference type="NCBI Taxonomy" id="519541"/>
    <lineage>
        <taxon>Eukaryota</taxon>
        <taxon>Metazoa</taxon>
        <taxon>Porifera</taxon>
        <taxon>Demospongiae</taxon>
        <taxon>Heteroscleromorpha</taxon>
        <taxon>Tetractinellida</taxon>
        <taxon>Astrophorina</taxon>
        <taxon>Geodiidae</taxon>
        <taxon>Geodia</taxon>
    </lineage>
</organism>
<sequence length="182" mass="20033">MEELNMTQEGILNGLPREKLAEVLDSFRDPEVFNAVTGPWKSRVVWQDGMRARAYMRNHQVDMDEPGDLTATDVAASAHEQLLSAIGSCMTVGFVVNATKQGVRIHDLEVAVEGYFDNIRKWAGVEDEGNPGYGKISAKCFVRADADEETLREIWRLAVEGSPVTQSVANSTAVETDFEAIG</sequence>
<evidence type="ECO:0000313" key="2">
    <source>
        <dbReference type="Proteomes" id="UP001174909"/>
    </source>
</evidence>
<dbReference type="EMBL" id="CASHTH010000703">
    <property type="protein sequence ID" value="CAI8006630.1"/>
    <property type="molecule type" value="Genomic_DNA"/>
</dbReference>
<evidence type="ECO:0000313" key="1">
    <source>
        <dbReference type="EMBL" id="CAI8006630.1"/>
    </source>
</evidence>
<keyword evidence="2" id="KW-1185">Reference proteome</keyword>
<protein>
    <recommendedName>
        <fullName evidence="3">OsmC family protein</fullName>
    </recommendedName>
</protein>